<dbReference type="EMBL" id="BNEE01000006">
    <property type="protein sequence ID" value="GHI86022.1"/>
    <property type="molecule type" value="Genomic_DNA"/>
</dbReference>
<dbReference type="Proteomes" id="UP000600026">
    <property type="component" value="Unassembled WGS sequence"/>
</dbReference>
<name>A0A919GW65_9ACTN</name>
<evidence type="ECO:0000313" key="2">
    <source>
        <dbReference type="Proteomes" id="UP000600026"/>
    </source>
</evidence>
<dbReference type="AlphaFoldDB" id="A0A919GW65"/>
<gene>
    <name evidence="1" type="ORF">Sxan_33860</name>
</gene>
<keyword evidence="2" id="KW-1185">Reference proteome</keyword>
<sequence>MLAHAHRMDVPAGAVAVRKLCEENPPVGRCISTAVAAVIARRLGSARTRILDLFAPHHSDMPLAYAR</sequence>
<organism evidence="1 2">
    <name type="scientific">Streptomyces xanthophaeus</name>
    <dbReference type="NCBI Taxonomy" id="67385"/>
    <lineage>
        <taxon>Bacteria</taxon>
        <taxon>Bacillati</taxon>
        <taxon>Actinomycetota</taxon>
        <taxon>Actinomycetes</taxon>
        <taxon>Kitasatosporales</taxon>
        <taxon>Streptomycetaceae</taxon>
        <taxon>Streptomyces</taxon>
    </lineage>
</organism>
<evidence type="ECO:0000313" key="1">
    <source>
        <dbReference type="EMBL" id="GHI86022.1"/>
    </source>
</evidence>
<proteinExistence type="predicted"/>
<comment type="caution">
    <text evidence="1">The sequence shown here is derived from an EMBL/GenBank/DDBJ whole genome shotgun (WGS) entry which is preliminary data.</text>
</comment>
<accession>A0A919GW65</accession>
<reference evidence="1" key="1">
    <citation type="submission" date="2020-09" db="EMBL/GenBank/DDBJ databases">
        <title>Whole genome shotgun sequence of Streptomyces xanthophaeus NBRC 12829.</title>
        <authorList>
            <person name="Komaki H."/>
            <person name="Tamura T."/>
        </authorList>
    </citation>
    <scope>NUCLEOTIDE SEQUENCE</scope>
    <source>
        <strain evidence="1">NBRC 12829</strain>
    </source>
</reference>
<protein>
    <submittedName>
        <fullName evidence="1">Uncharacterized protein</fullName>
    </submittedName>
</protein>